<organism evidence="1 2">
    <name type="scientific">Bizionia arctica</name>
    <dbReference type="NCBI Taxonomy" id="1495645"/>
    <lineage>
        <taxon>Bacteria</taxon>
        <taxon>Pseudomonadati</taxon>
        <taxon>Bacteroidota</taxon>
        <taxon>Flavobacteriia</taxon>
        <taxon>Flavobacteriales</taxon>
        <taxon>Flavobacteriaceae</taxon>
        <taxon>Bizionia</taxon>
    </lineage>
</organism>
<evidence type="ECO:0000313" key="2">
    <source>
        <dbReference type="Proteomes" id="UP000625976"/>
    </source>
</evidence>
<dbReference type="InterPro" id="IPR007709">
    <property type="entry name" value="N-FG_amidohydro"/>
</dbReference>
<dbReference type="SUPFAM" id="SSF53187">
    <property type="entry name" value="Zn-dependent exopeptidases"/>
    <property type="match status" value="1"/>
</dbReference>
<reference evidence="1" key="1">
    <citation type="journal article" date="2014" name="Int. J. Syst. Evol. Microbiol.">
        <title>Complete genome sequence of Corynebacterium casei LMG S-19264T (=DSM 44701T), isolated from a smear-ripened cheese.</title>
        <authorList>
            <consortium name="US DOE Joint Genome Institute (JGI-PGF)"/>
            <person name="Walter F."/>
            <person name="Albersmeier A."/>
            <person name="Kalinowski J."/>
            <person name="Ruckert C."/>
        </authorList>
    </citation>
    <scope>NUCLEOTIDE SEQUENCE</scope>
    <source>
        <strain evidence="1">CGMCC 1.12751</strain>
    </source>
</reference>
<proteinExistence type="predicted"/>
<name>A0A917GQ98_9FLAO</name>
<accession>A0A917GQ98</accession>
<keyword evidence="2" id="KW-1185">Reference proteome</keyword>
<dbReference type="Pfam" id="PF05013">
    <property type="entry name" value="FGase"/>
    <property type="match status" value="1"/>
</dbReference>
<dbReference type="AlphaFoldDB" id="A0A917GQ98"/>
<protein>
    <recommendedName>
        <fullName evidence="3">N-formylglutamate amidohydrolase</fullName>
    </recommendedName>
</protein>
<dbReference type="Gene3D" id="3.40.630.40">
    <property type="entry name" value="Zn-dependent exopeptidases"/>
    <property type="match status" value="1"/>
</dbReference>
<gene>
    <name evidence="1" type="ORF">GCM10010976_26330</name>
</gene>
<comment type="caution">
    <text evidence="1">The sequence shown here is derived from an EMBL/GenBank/DDBJ whole genome shotgun (WGS) entry which is preliminary data.</text>
</comment>
<dbReference type="Proteomes" id="UP000625976">
    <property type="component" value="Unassembled WGS sequence"/>
</dbReference>
<evidence type="ECO:0000313" key="1">
    <source>
        <dbReference type="EMBL" id="GGG54089.1"/>
    </source>
</evidence>
<evidence type="ECO:0008006" key="3">
    <source>
        <dbReference type="Google" id="ProtNLM"/>
    </source>
</evidence>
<dbReference type="RefSeq" id="WP_188465619.1">
    <property type="nucleotide sequence ID" value="NZ_BMFQ01000003.1"/>
</dbReference>
<reference evidence="1" key="2">
    <citation type="submission" date="2020-09" db="EMBL/GenBank/DDBJ databases">
        <authorList>
            <person name="Sun Q."/>
            <person name="Zhou Y."/>
        </authorList>
    </citation>
    <scope>NUCLEOTIDE SEQUENCE</scope>
    <source>
        <strain evidence="1">CGMCC 1.12751</strain>
    </source>
</reference>
<dbReference type="EMBL" id="BMFQ01000003">
    <property type="protein sequence ID" value="GGG54089.1"/>
    <property type="molecule type" value="Genomic_DNA"/>
</dbReference>
<sequence length="231" mass="26923">MKLVLTCEHGGHDIPKIYDPLFTNQQAILETHRGYDLGALDLFHYLKPLSDFSISSTTSRLLIELNRSLHHSKLFSEFSKTLSKEEKKQLIESYYLVYRNKVENQIKEFINTGETVLHLSVHSFTPVLNDEVRDADIGLLFDSRKTLEKQFCKIFKENLNNLKSGYRLRFNYPYLGKADGFTTYLRKQIPENYLGIELEINQKFSTDNVMDLNLKQDVSTALKYYFTGKSK</sequence>